<dbReference type="GO" id="GO:0004673">
    <property type="term" value="F:protein histidine kinase activity"/>
    <property type="evidence" value="ECO:0007669"/>
    <property type="project" value="UniProtKB-EC"/>
</dbReference>
<sequence length="471" mass="53331">MTLCTEELQTLELFKKLPDSRLEWVCDRVTPLKLSQGEILVNEGDTARGLFILMSGKIAITRYSDGVEMPLGQHTAPEFVGEIPILTDEPIQVNLRSLTDCRVYELPREDFLEVLHLCRDFEVTIFRAVQKRLRGLESFIRSREKMAALGTMSAGLAHELNNPAAALVRALKDVTPALLELQRMNLVYGQHRVEDEHTEKWIKIRDDGYDIINNDKLDPMTIANREDELLDWLEDYGVENAWNIAEPLAAGGIDVKLLDTMMERWRDDTTELRDMGIRWLAISFDVMSTIKNGLRGAERISDLVKSMKSYSHLDRGAQQWVDIHQGLEDTIKLFSFKLKHGVEIQRCYGENLPQILAYGSELNQVWTNLIDNAIDGMEEKGILEIKTSHFENYLKVEITDNGTGIPDEVQSRIFEPFFTTKGVGKGSGLGLDAVRRIVENRHKGVISLESKPGKTTFKICLPIAGCQIGSE</sequence>
<dbReference type="SMART" id="SM00100">
    <property type="entry name" value="cNMP"/>
    <property type="match status" value="1"/>
</dbReference>
<dbReference type="InterPro" id="IPR036890">
    <property type="entry name" value="HATPase_C_sf"/>
</dbReference>
<keyword evidence="8" id="KW-1185">Reference proteome</keyword>
<dbReference type="InterPro" id="IPR005467">
    <property type="entry name" value="His_kinase_dom"/>
</dbReference>
<evidence type="ECO:0000256" key="2">
    <source>
        <dbReference type="ARBA" id="ARBA00012438"/>
    </source>
</evidence>
<dbReference type="OrthoDB" id="9773246at2"/>
<name>A0A1Z4LYK1_9CYAN</name>
<dbReference type="PANTHER" id="PTHR43065:SF48">
    <property type="entry name" value="HISTIDINE KINASE"/>
    <property type="match status" value="1"/>
</dbReference>
<dbReference type="Gene3D" id="3.30.565.10">
    <property type="entry name" value="Histidine kinase-like ATPase, C-terminal domain"/>
    <property type="match status" value="1"/>
</dbReference>
<evidence type="ECO:0000259" key="6">
    <source>
        <dbReference type="PROSITE" id="PS50109"/>
    </source>
</evidence>
<protein>
    <recommendedName>
        <fullName evidence="2">histidine kinase</fullName>
        <ecNumber evidence="2">2.7.13.3</ecNumber>
    </recommendedName>
</protein>
<dbReference type="EMBL" id="AP018227">
    <property type="protein sequence ID" value="BAY86307.1"/>
    <property type="molecule type" value="Genomic_DNA"/>
</dbReference>
<feature type="domain" description="Cyclic nucleotide-binding" evidence="5">
    <location>
        <begin position="13"/>
        <end position="115"/>
    </location>
</feature>
<dbReference type="EC" id="2.7.13.3" evidence="2"/>
<dbReference type="PROSITE" id="PS50042">
    <property type="entry name" value="CNMP_BINDING_3"/>
    <property type="match status" value="1"/>
</dbReference>
<dbReference type="PROSITE" id="PS00888">
    <property type="entry name" value="CNMP_BINDING_1"/>
    <property type="match status" value="1"/>
</dbReference>
<dbReference type="Proteomes" id="UP000218418">
    <property type="component" value="Chromosome"/>
</dbReference>
<dbReference type="InterPro" id="IPR003594">
    <property type="entry name" value="HATPase_dom"/>
</dbReference>
<evidence type="ECO:0000313" key="7">
    <source>
        <dbReference type="EMBL" id="BAY86307.1"/>
    </source>
</evidence>
<dbReference type="InterPro" id="IPR004358">
    <property type="entry name" value="Sig_transdc_His_kin-like_C"/>
</dbReference>
<keyword evidence="3 7" id="KW-0808">Transferase</keyword>
<dbReference type="Pfam" id="PF02518">
    <property type="entry name" value="HATPase_c"/>
    <property type="match status" value="1"/>
</dbReference>
<feature type="domain" description="Histidine kinase" evidence="6">
    <location>
        <begin position="297"/>
        <end position="465"/>
    </location>
</feature>
<gene>
    <name evidence="7" type="ORF">NIES267_58130</name>
</gene>
<organism evidence="7 8">
    <name type="scientific">Calothrix parasitica NIES-267</name>
    <dbReference type="NCBI Taxonomy" id="1973488"/>
    <lineage>
        <taxon>Bacteria</taxon>
        <taxon>Bacillati</taxon>
        <taxon>Cyanobacteriota</taxon>
        <taxon>Cyanophyceae</taxon>
        <taxon>Nostocales</taxon>
        <taxon>Calotrichaceae</taxon>
        <taxon>Calothrix</taxon>
    </lineage>
</organism>
<keyword evidence="3 7" id="KW-0418">Kinase</keyword>
<accession>A0A1Z4LYK1</accession>
<evidence type="ECO:0000256" key="1">
    <source>
        <dbReference type="ARBA" id="ARBA00000085"/>
    </source>
</evidence>
<dbReference type="AlphaFoldDB" id="A0A1Z4LYK1"/>
<dbReference type="SUPFAM" id="SSF55874">
    <property type="entry name" value="ATPase domain of HSP90 chaperone/DNA topoisomerase II/histidine kinase"/>
    <property type="match status" value="1"/>
</dbReference>
<dbReference type="PROSITE" id="PS50109">
    <property type="entry name" value="HIS_KIN"/>
    <property type="match status" value="1"/>
</dbReference>
<comment type="catalytic activity">
    <reaction evidence="1">
        <text>ATP + protein L-histidine = ADP + protein N-phospho-L-histidine.</text>
        <dbReference type="EC" id="2.7.13.3"/>
    </reaction>
</comment>
<evidence type="ECO:0000256" key="3">
    <source>
        <dbReference type="ARBA" id="ARBA00022777"/>
    </source>
</evidence>
<proteinExistence type="predicted"/>
<evidence type="ECO:0000313" key="8">
    <source>
        <dbReference type="Proteomes" id="UP000218418"/>
    </source>
</evidence>
<evidence type="ECO:0000256" key="4">
    <source>
        <dbReference type="ARBA" id="ARBA00023012"/>
    </source>
</evidence>
<dbReference type="Gene3D" id="2.60.120.10">
    <property type="entry name" value="Jelly Rolls"/>
    <property type="match status" value="1"/>
</dbReference>
<dbReference type="InterPro" id="IPR000595">
    <property type="entry name" value="cNMP-bd_dom"/>
</dbReference>
<dbReference type="PANTHER" id="PTHR43065">
    <property type="entry name" value="SENSOR HISTIDINE KINASE"/>
    <property type="match status" value="1"/>
</dbReference>
<dbReference type="GO" id="GO:0000160">
    <property type="term" value="P:phosphorelay signal transduction system"/>
    <property type="evidence" value="ECO:0007669"/>
    <property type="project" value="UniProtKB-KW"/>
</dbReference>
<dbReference type="SMART" id="SM00387">
    <property type="entry name" value="HATPase_c"/>
    <property type="match status" value="1"/>
</dbReference>
<dbReference type="InterPro" id="IPR014710">
    <property type="entry name" value="RmlC-like_jellyroll"/>
</dbReference>
<dbReference type="CDD" id="cd00038">
    <property type="entry name" value="CAP_ED"/>
    <property type="match status" value="1"/>
</dbReference>
<dbReference type="InterPro" id="IPR018488">
    <property type="entry name" value="cNMP-bd_CS"/>
</dbReference>
<dbReference type="InterPro" id="IPR018490">
    <property type="entry name" value="cNMP-bd_dom_sf"/>
</dbReference>
<reference evidence="7 8" key="1">
    <citation type="submission" date="2017-06" db="EMBL/GenBank/DDBJ databases">
        <title>Genome sequencing of cyanobaciteial culture collection at National Institute for Environmental Studies (NIES).</title>
        <authorList>
            <person name="Hirose Y."/>
            <person name="Shimura Y."/>
            <person name="Fujisawa T."/>
            <person name="Nakamura Y."/>
            <person name="Kawachi M."/>
        </authorList>
    </citation>
    <scope>NUCLEOTIDE SEQUENCE [LARGE SCALE GENOMIC DNA]</scope>
    <source>
        <strain evidence="7 8">NIES-267</strain>
    </source>
</reference>
<dbReference type="SUPFAM" id="SSF51206">
    <property type="entry name" value="cAMP-binding domain-like"/>
    <property type="match status" value="1"/>
</dbReference>
<dbReference type="PRINTS" id="PR00344">
    <property type="entry name" value="BCTRLSENSOR"/>
</dbReference>
<keyword evidence="4" id="KW-0902">Two-component regulatory system</keyword>
<evidence type="ECO:0000259" key="5">
    <source>
        <dbReference type="PROSITE" id="PS50042"/>
    </source>
</evidence>
<dbReference type="Gene3D" id="1.10.287.130">
    <property type="match status" value="1"/>
</dbReference>
<dbReference type="Pfam" id="PF00027">
    <property type="entry name" value="cNMP_binding"/>
    <property type="match status" value="1"/>
</dbReference>